<proteinExistence type="predicted"/>
<dbReference type="SUPFAM" id="SSF53474">
    <property type="entry name" value="alpha/beta-Hydrolases"/>
    <property type="match status" value="1"/>
</dbReference>
<feature type="domain" description="AB hydrolase-1" evidence="1">
    <location>
        <begin position="5"/>
        <end position="221"/>
    </location>
</feature>
<protein>
    <submittedName>
        <fullName evidence="2">Pimeloyl-ACP methyl ester carboxylesterase</fullName>
    </submittedName>
</protein>
<dbReference type="InterPro" id="IPR000073">
    <property type="entry name" value="AB_hydrolase_1"/>
</dbReference>
<sequence length="237" mass="25102">MRPRLVLIHGTRMSHRQWAPYAELLPRAEVVAPDLPGHGSRLGETFTTDAAVAVIADAVAGAAPGQPVVLAGHSLGGYLASAYAATHPDRLAALVLIGASADPGSRAAVVYKAFAAVLPRIGYERMGGGVDRLLRRLGTPEEQLPEHAAYAAMADAWTAVMQDCRPALLSAVDCPVVLVNGQYDQMRIGVRQFRAHCRRCEEVTVPRATHLLPLTHPVELAGVLGRAVDAVADESVS</sequence>
<organism evidence="2 3">
    <name type="scientific">Ornithinicoccus hortensis</name>
    <dbReference type="NCBI Taxonomy" id="82346"/>
    <lineage>
        <taxon>Bacteria</taxon>
        <taxon>Bacillati</taxon>
        <taxon>Actinomycetota</taxon>
        <taxon>Actinomycetes</taxon>
        <taxon>Micrococcales</taxon>
        <taxon>Intrasporangiaceae</taxon>
        <taxon>Ornithinicoccus</taxon>
    </lineage>
</organism>
<dbReference type="GO" id="GO:0016020">
    <property type="term" value="C:membrane"/>
    <property type="evidence" value="ECO:0007669"/>
    <property type="project" value="TreeGrafter"/>
</dbReference>
<dbReference type="Proteomes" id="UP000319516">
    <property type="component" value="Unassembled WGS sequence"/>
</dbReference>
<dbReference type="RefSeq" id="WP_228392999.1">
    <property type="nucleotide sequence ID" value="NZ_BAAAIK010000004.1"/>
</dbReference>
<dbReference type="InterPro" id="IPR050266">
    <property type="entry name" value="AB_hydrolase_sf"/>
</dbReference>
<dbReference type="EMBL" id="VFOP01000001">
    <property type="protein sequence ID" value="TQL50081.1"/>
    <property type="molecule type" value="Genomic_DNA"/>
</dbReference>
<name>A0A542YPU9_9MICO</name>
<dbReference type="PANTHER" id="PTHR43798:SF33">
    <property type="entry name" value="HYDROLASE, PUTATIVE (AFU_ORTHOLOGUE AFUA_2G14860)-RELATED"/>
    <property type="match status" value="1"/>
</dbReference>
<reference evidence="2 3" key="1">
    <citation type="submission" date="2019-06" db="EMBL/GenBank/DDBJ databases">
        <title>Sequencing the genomes of 1000 actinobacteria strains.</title>
        <authorList>
            <person name="Klenk H.-P."/>
        </authorList>
    </citation>
    <scope>NUCLEOTIDE SEQUENCE [LARGE SCALE GENOMIC DNA]</scope>
    <source>
        <strain evidence="2 3">DSM 12335</strain>
    </source>
</reference>
<evidence type="ECO:0000313" key="3">
    <source>
        <dbReference type="Proteomes" id="UP000319516"/>
    </source>
</evidence>
<accession>A0A542YPU9</accession>
<comment type="caution">
    <text evidence="2">The sequence shown here is derived from an EMBL/GenBank/DDBJ whole genome shotgun (WGS) entry which is preliminary data.</text>
</comment>
<dbReference type="GO" id="GO:0003824">
    <property type="term" value="F:catalytic activity"/>
    <property type="evidence" value="ECO:0007669"/>
    <property type="project" value="UniProtKB-ARBA"/>
</dbReference>
<dbReference type="PRINTS" id="PR00111">
    <property type="entry name" value="ABHYDROLASE"/>
</dbReference>
<dbReference type="Pfam" id="PF12697">
    <property type="entry name" value="Abhydrolase_6"/>
    <property type="match status" value="1"/>
</dbReference>
<dbReference type="PANTHER" id="PTHR43798">
    <property type="entry name" value="MONOACYLGLYCEROL LIPASE"/>
    <property type="match status" value="1"/>
</dbReference>
<dbReference type="Gene3D" id="3.40.50.1820">
    <property type="entry name" value="alpha/beta hydrolase"/>
    <property type="match status" value="1"/>
</dbReference>
<dbReference type="AlphaFoldDB" id="A0A542YPU9"/>
<gene>
    <name evidence="2" type="ORF">FB467_1183</name>
</gene>
<evidence type="ECO:0000313" key="2">
    <source>
        <dbReference type="EMBL" id="TQL50081.1"/>
    </source>
</evidence>
<evidence type="ECO:0000259" key="1">
    <source>
        <dbReference type="Pfam" id="PF12697"/>
    </source>
</evidence>
<dbReference type="InterPro" id="IPR029058">
    <property type="entry name" value="AB_hydrolase_fold"/>
</dbReference>
<keyword evidence="3" id="KW-1185">Reference proteome</keyword>